<dbReference type="GO" id="GO:0016020">
    <property type="term" value="C:membrane"/>
    <property type="evidence" value="ECO:0007669"/>
    <property type="project" value="UniProtKB-SubCell"/>
</dbReference>
<proteinExistence type="predicted"/>
<gene>
    <name evidence="6" type="ORF">DME_LOCUS5725</name>
</gene>
<accession>A0A0N4U3Q5</accession>
<protein>
    <submittedName>
        <fullName evidence="9">Tetraspanin</fullName>
    </submittedName>
</protein>
<evidence type="ECO:0000313" key="6">
    <source>
        <dbReference type="EMBL" id="VDN55752.1"/>
    </source>
</evidence>
<dbReference type="CDD" id="cd03156">
    <property type="entry name" value="uroplakin_I_like_LEL"/>
    <property type="match status" value="1"/>
</dbReference>
<dbReference type="Pfam" id="PF00335">
    <property type="entry name" value="Tetraspanin"/>
    <property type="match status" value="1"/>
</dbReference>
<dbReference type="PANTHER" id="PTHR19282:SF452">
    <property type="entry name" value="LD03691P"/>
    <property type="match status" value="1"/>
</dbReference>
<dbReference type="Gene3D" id="1.10.1450.10">
    <property type="entry name" value="Tetraspanin"/>
    <property type="match status" value="1"/>
</dbReference>
<feature type="transmembrane region" description="Helical" evidence="5">
    <location>
        <begin position="64"/>
        <end position="84"/>
    </location>
</feature>
<dbReference type="InterPro" id="IPR018499">
    <property type="entry name" value="Tetraspanin/Peripherin"/>
</dbReference>
<evidence type="ECO:0000313" key="9">
    <source>
        <dbReference type="WBParaSite" id="DME_0000136501-mRNA-1"/>
    </source>
</evidence>
<keyword evidence="8" id="KW-1185">Reference proteome</keyword>
<name>A0A0N4U3Q5_DRAME</name>
<evidence type="ECO:0000256" key="1">
    <source>
        <dbReference type="ARBA" id="ARBA00004141"/>
    </source>
</evidence>
<dbReference type="AlphaFoldDB" id="A0A0N4U3Q5"/>
<evidence type="ECO:0000256" key="5">
    <source>
        <dbReference type="SAM" id="Phobius"/>
    </source>
</evidence>
<dbReference type="WBParaSite" id="DME_0000136501-mRNA-1">
    <property type="protein sequence ID" value="DME_0000136501-mRNA-1"/>
    <property type="gene ID" value="DME_0000136501"/>
</dbReference>
<sequence>MSGFSRWSAYGTFGRSLKTLFFTLQFLSVLFLHLVLVDGIWLVQTRSQYADLLEPSLYVDVARIMIVISIFALINALLSVYAVTKELRCMIYSYAIASFVIFLMLFIGGIMGFVFEHQLSHKIPLHLKMLTSLRELYGMPEMQGVTHAWDELQTNFQCCGVNGSDNLHVWRTSKWYMRQKEPKQLLPLSCCIRGMEAFCLKMSLSHETDAYENFAHVKTCYMHLRSDLLRVMNIAAWLVVVCASLMV</sequence>
<dbReference type="Proteomes" id="UP000038040">
    <property type="component" value="Unplaced"/>
</dbReference>
<evidence type="ECO:0000256" key="2">
    <source>
        <dbReference type="ARBA" id="ARBA00022692"/>
    </source>
</evidence>
<keyword evidence="3 5" id="KW-1133">Transmembrane helix</keyword>
<dbReference type="InterPro" id="IPR008952">
    <property type="entry name" value="Tetraspanin_EC2_sf"/>
</dbReference>
<feature type="transmembrane region" description="Helical" evidence="5">
    <location>
        <begin position="20"/>
        <end position="43"/>
    </location>
</feature>
<comment type="subcellular location">
    <subcellularLocation>
        <location evidence="1">Membrane</location>
        <topology evidence="1">Multi-pass membrane protein</topology>
    </subcellularLocation>
</comment>
<dbReference type="Proteomes" id="UP000274756">
    <property type="component" value="Unassembled WGS sequence"/>
</dbReference>
<evidence type="ECO:0000256" key="4">
    <source>
        <dbReference type="ARBA" id="ARBA00023136"/>
    </source>
</evidence>
<keyword evidence="4 5" id="KW-0472">Membrane</keyword>
<evidence type="ECO:0000313" key="8">
    <source>
        <dbReference type="Proteomes" id="UP000274756"/>
    </source>
</evidence>
<reference evidence="6 8" key="2">
    <citation type="submission" date="2018-11" db="EMBL/GenBank/DDBJ databases">
        <authorList>
            <consortium name="Pathogen Informatics"/>
        </authorList>
    </citation>
    <scope>NUCLEOTIDE SEQUENCE [LARGE SCALE GENOMIC DNA]</scope>
</reference>
<keyword evidence="2 5" id="KW-0812">Transmembrane</keyword>
<reference evidence="9" key="1">
    <citation type="submission" date="2017-02" db="UniProtKB">
        <authorList>
            <consortium name="WormBaseParasite"/>
        </authorList>
    </citation>
    <scope>IDENTIFICATION</scope>
</reference>
<organism evidence="7 9">
    <name type="scientific">Dracunculus medinensis</name>
    <name type="common">Guinea worm</name>
    <dbReference type="NCBI Taxonomy" id="318479"/>
    <lineage>
        <taxon>Eukaryota</taxon>
        <taxon>Metazoa</taxon>
        <taxon>Ecdysozoa</taxon>
        <taxon>Nematoda</taxon>
        <taxon>Chromadorea</taxon>
        <taxon>Rhabditida</taxon>
        <taxon>Spirurina</taxon>
        <taxon>Dracunculoidea</taxon>
        <taxon>Dracunculidae</taxon>
        <taxon>Dracunculus</taxon>
    </lineage>
</organism>
<dbReference type="STRING" id="318479.A0A0N4U3Q5"/>
<dbReference type="PANTHER" id="PTHR19282">
    <property type="entry name" value="TETRASPANIN"/>
    <property type="match status" value="1"/>
</dbReference>
<dbReference type="OrthoDB" id="438211at2759"/>
<dbReference type="SUPFAM" id="SSF48652">
    <property type="entry name" value="Tetraspanin"/>
    <property type="match status" value="1"/>
</dbReference>
<evidence type="ECO:0000256" key="3">
    <source>
        <dbReference type="ARBA" id="ARBA00022989"/>
    </source>
</evidence>
<evidence type="ECO:0000313" key="7">
    <source>
        <dbReference type="Proteomes" id="UP000038040"/>
    </source>
</evidence>
<feature type="transmembrane region" description="Helical" evidence="5">
    <location>
        <begin position="90"/>
        <end position="115"/>
    </location>
</feature>
<dbReference type="EMBL" id="UYYG01001153">
    <property type="protein sequence ID" value="VDN55752.1"/>
    <property type="molecule type" value="Genomic_DNA"/>
</dbReference>